<reference evidence="1" key="1">
    <citation type="journal article" date="2023" name="Plant J.">
        <title>Genome sequences and population genomics provide insights into the demographic history, inbreeding, and mutation load of two 'living fossil' tree species of Dipteronia.</title>
        <authorList>
            <person name="Feng Y."/>
            <person name="Comes H.P."/>
            <person name="Chen J."/>
            <person name="Zhu S."/>
            <person name="Lu R."/>
            <person name="Zhang X."/>
            <person name="Li P."/>
            <person name="Qiu J."/>
            <person name="Olsen K.M."/>
            <person name="Qiu Y."/>
        </authorList>
    </citation>
    <scope>NUCLEOTIDE SEQUENCE</scope>
    <source>
        <strain evidence="1">KIB01</strain>
    </source>
</reference>
<comment type="caution">
    <text evidence="1">The sequence shown here is derived from an EMBL/GenBank/DDBJ whole genome shotgun (WGS) entry which is preliminary data.</text>
</comment>
<evidence type="ECO:0000313" key="1">
    <source>
        <dbReference type="EMBL" id="KAK2645986.1"/>
    </source>
</evidence>
<protein>
    <submittedName>
        <fullName evidence="1">Uncharacterized protein</fullName>
    </submittedName>
</protein>
<accession>A0AAD9U168</accession>
<dbReference type="InterPro" id="IPR012337">
    <property type="entry name" value="RNaseH-like_sf"/>
</dbReference>
<evidence type="ECO:0000313" key="2">
    <source>
        <dbReference type="Proteomes" id="UP001280121"/>
    </source>
</evidence>
<proteinExistence type="predicted"/>
<sequence length="178" mass="20037">MNITFWNGVTTCLKVFAPLVRVLRLVNGDRKPSMGLLYGELKKAKEKINLTLKINDNSYRPITDIIDNEAKDQLDTPLHLMAYLLNPFYLYEDPSIITDEGSFGKRKKRLKDNELNIDVLLASDDDASNAQGWTVDDGDERVEPCSVLSSQMVDEAIVVDGITQPQRSAKVQKPEKPL</sequence>
<gene>
    <name evidence="1" type="ORF">Ddye_021181</name>
</gene>
<dbReference type="Proteomes" id="UP001280121">
    <property type="component" value="Unassembled WGS sequence"/>
</dbReference>
<organism evidence="1 2">
    <name type="scientific">Dipteronia dyeriana</name>
    <dbReference type="NCBI Taxonomy" id="168575"/>
    <lineage>
        <taxon>Eukaryota</taxon>
        <taxon>Viridiplantae</taxon>
        <taxon>Streptophyta</taxon>
        <taxon>Embryophyta</taxon>
        <taxon>Tracheophyta</taxon>
        <taxon>Spermatophyta</taxon>
        <taxon>Magnoliopsida</taxon>
        <taxon>eudicotyledons</taxon>
        <taxon>Gunneridae</taxon>
        <taxon>Pentapetalae</taxon>
        <taxon>rosids</taxon>
        <taxon>malvids</taxon>
        <taxon>Sapindales</taxon>
        <taxon>Sapindaceae</taxon>
        <taxon>Hippocastanoideae</taxon>
        <taxon>Acereae</taxon>
        <taxon>Dipteronia</taxon>
    </lineage>
</organism>
<name>A0AAD9U168_9ROSI</name>
<dbReference type="EMBL" id="JANJYI010000006">
    <property type="protein sequence ID" value="KAK2645986.1"/>
    <property type="molecule type" value="Genomic_DNA"/>
</dbReference>
<dbReference type="AlphaFoldDB" id="A0AAD9U168"/>
<dbReference type="SUPFAM" id="SSF53098">
    <property type="entry name" value="Ribonuclease H-like"/>
    <property type="match status" value="1"/>
</dbReference>
<keyword evidence="2" id="KW-1185">Reference proteome</keyword>